<gene>
    <name evidence="6 8" type="primary">argC</name>
    <name evidence="8" type="ORF">EJC50_17185</name>
</gene>
<comment type="subcellular location">
    <subcellularLocation>
        <location evidence="6">Cytoplasm</location>
    </subcellularLocation>
</comment>
<protein>
    <recommendedName>
        <fullName evidence="6">N-acetyl-gamma-glutamyl-phosphate reductase</fullName>
        <shortName evidence="6">AGPR</shortName>
        <ecNumber evidence="6">1.2.1.38</ecNumber>
    </recommendedName>
    <alternativeName>
        <fullName evidence="6">N-acetyl-glutamate semialdehyde dehydrogenase</fullName>
        <shortName evidence="6">NAGSA dehydrogenase</shortName>
    </alternativeName>
</protein>
<dbReference type="SUPFAM" id="SSF55347">
    <property type="entry name" value="Glyceraldehyde-3-phosphate dehydrogenase-like, C-terminal domain"/>
    <property type="match status" value="1"/>
</dbReference>
<dbReference type="GO" id="GO:0005737">
    <property type="term" value="C:cytoplasm"/>
    <property type="evidence" value="ECO:0007669"/>
    <property type="project" value="UniProtKB-SubCell"/>
</dbReference>
<evidence type="ECO:0000256" key="5">
    <source>
        <dbReference type="ARBA" id="ARBA00023002"/>
    </source>
</evidence>
<name>A0A3S9A666_9BACL</name>
<keyword evidence="2 6" id="KW-0055">Arginine biosynthesis</keyword>
<dbReference type="OrthoDB" id="9801289at2"/>
<dbReference type="PANTHER" id="PTHR32338:SF10">
    <property type="entry name" value="N-ACETYL-GAMMA-GLUTAMYL-PHOSPHATE REDUCTASE, CHLOROPLASTIC-RELATED"/>
    <property type="match status" value="1"/>
</dbReference>
<dbReference type="Pfam" id="PF22698">
    <property type="entry name" value="Semialdhyde_dhC_1"/>
    <property type="match status" value="1"/>
</dbReference>
<dbReference type="RefSeq" id="WP_126016918.1">
    <property type="nucleotide sequence ID" value="NZ_CP034437.1"/>
</dbReference>
<organism evidence="8 9">
    <name type="scientific">Paenibacillus albus</name>
    <dbReference type="NCBI Taxonomy" id="2495582"/>
    <lineage>
        <taxon>Bacteria</taxon>
        <taxon>Bacillati</taxon>
        <taxon>Bacillota</taxon>
        <taxon>Bacilli</taxon>
        <taxon>Bacillales</taxon>
        <taxon>Paenibacillaceae</taxon>
        <taxon>Paenibacillus</taxon>
    </lineage>
</organism>
<dbReference type="GO" id="GO:0003942">
    <property type="term" value="F:N-acetyl-gamma-glutamyl-phosphate reductase activity"/>
    <property type="evidence" value="ECO:0007669"/>
    <property type="project" value="UniProtKB-UniRule"/>
</dbReference>
<feature type="domain" description="Semialdehyde dehydrogenase NAD-binding" evidence="7">
    <location>
        <begin position="4"/>
        <end position="105"/>
    </location>
</feature>
<keyword evidence="1 6" id="KW-0963">Cytoplasm</keyword>
<dbReference type="Gene3D" id="3.40.50.720">
    <property type="entry name" value="NAD(P)-binding Rossmann-like Domain"/>
    <property type="match status" value="1"/>
</dbReference>
<evidence type="ECO:0000256" key="6">
    <source>
        <dbReference type="HAMAP-Rule" id="MF_01110"/>
    </source>
</evidence>
<comment type="similarity">
    <text evidence="6">Belongs to the NAGSA dehydrogenase family. Type 2 subfamily.</text>
</comment>
<dbReference type="GO" id="GO:0051287">
    <property type="term" value="F:NAD binding"/>
    <property type="evidence" value="ECO:0007669"/>
    <property type="project" value="InterPro"/>
</dbReference>
<keyword evidence="3 6" id="KW-0028">Amino-acid biosynthesis</keyword>
<dbReference type="InterPro" id="IPR058924">
    <property type="entry name" value="AGPR_dimerisation_dom"/>
</dbReference>
<sequence length="317" mass="35553">MKVKVFVDGQEGTTGLKIHHYLSKIPHLDLLSIEPDKRKDQDARRTLMNEADLVFLCLPDAASKDSVSLISNNRTRIIDASTAFRTNSNWTYGLPELHGDQRNKIRNSTRVSVPGCHATGFILAMQPLVAEGILPKDYPATCFALTGYSGGGKKLIAEYESSNRDQLQAPRHYAFNLHHKHLPEMQLYSGLSFAPLFTPIVGNYYQGDAVTVPLVTRMFTRQITAKDVHERLASYYQDERFVRVIPYDSEAYLEDGFFNLMECNDTNNLDLFVFGHKDEVVLVSRFDNLGKGASGAAIQNMNIMLGFDEGLGLVLQE</sequence>
<dbReference type="CDD" id="cd23935">
    <property type="entry name" value="AGPR_2_C"/>
    <property type="match status" value="1"/>
</dbReference>
<dbReference type="InterPro" id="IPR000534">
    <property type="entry name" value="Semialdehyde_DH_NAD-bd"/>
</dbReference>
<dbReference type="PANTHER" id="PTHR32338">
    <property type="entry name" value="N-ACETYL-GAMMA-GLUTAMYL-PHOSPHATE REDUCTASE, CHLOROPLASTIC-RELATED-RELATED"/>
    <property type="match status" value="1"/>
</dbReference>
<dbReference type="AlphaFoldDB" id="A0A3S9A666"/>
<comment type="pathway">
    <text evidence="6">Amino-acid biosynthesis; L-arginine biosynthesis; N(2)-acetyl-L-ornithine from L-glutamate: step 3/4.</text>
</comment>
<dbReference type="UniPathway" id="UPA00068">
    <property type="reaction ID" value="UER00108"/>
</dbReference>
<evidence type="ECO:0000256" key="3">
    <source>
        <dbReference type="ARBA" id="ARBA00022605"/>
    </source>
</evidence>
<dbReference type="KEGG" id="palb:EJC50_17185"/>
<evidence type="ECO:0000259" key="7">
    <source>
        <dbReference type="SMART" id="SM00859"/>
    </source>
</evidence>
<comment type="catalytic activity">
    <reaction evidence="6">
        <text>N-acetyl-L-glutamate 5-semialdehyde + phosphate + NADP(+) = N-acetyl-L-glutamyl 5-phosphate + NADPH + H(+)</text>
        <dbReference type="Rhea" id="RHEA:21588"/>
        <dbReference type="ChEBI" id="CHEBI:15378"/>
        <dbReference type="ChEBI" id="CHEBI:29123"/>
        <dbReference type="ChEBI" id="CHEBI:43474"/>
        <dbReference type="ChEBI" id="CHEBI:57783"/>
        <dbReference type="ChEBI" id="CHEBI:57936"/>
        <dbReference type="ChEBI" id="CHEBI:58349"/>
        <dbReference type="EC" id="1.2.1.38"/>
    </reaction>
</comment>
<dbReference type="CDD" id="cd17896">
    <property type="entry name" value="AGPR_2_N"/>
    <property type="match status" value="1"/>
</dbReference>
<keyword evidence="9" id="KW-1185">Reference proteome</keyword>
<dbReference type="NCBIfam" id="TIGR01851">
    <property type="entry name" value="argC_other"/>
    <property type="match status" value="1"/>
</dbReference>
<dbReference type="HAMAP" id="MF_01110">
    <property type="entry name" value="ArgC_type2"/>
    <property type="match status" value="1"/>
</dbReference>
<evidence type="ECO:0000313" key="8">
    <source>
        <dbReference type="EMBL" id="AZN41211.1"/>
    </source>
</evidence>
<reference evidence="9" key="1">
    <citation type="submission" date="2018-12" db="EMBL/GenBank/DDBJ databases">
        <title>Genome sequence of Peanibacillus sp.</title>
        <authorList>
            <person name="Subramani G."/>
            <person name="Srinivasan S."/>
            <person name="Kim M.K."/>
        </authorList>
    </citation>
    <scope>NUCLEOTIDE SEQUENCE [LARGE SCALE GENOMIC DNA]</scope>
    <source>
        <strain evidence="9">18JY67-1</strain>
    </source>
</reference>
<dbReference type="GO" id="GO:0006526">
    <property type="term" value="P:L-arginine biosynthetic process"/>
    <property type="evidence" value="ECO:0007669"/>
    <property type="project" value="UniProtKB-UniRule"/>
</dbReference>
<dbReference type="SUPFAM" id="SSF51735">
    <property type="entry name" value="NAD(P)-binding Rossmann-fold domains"/>
    <property type="match status" value="1"/>
</dbReference>
<keyword evidence="5 6" id="KW-0560">Oxidoreductase</keyword>
<evidence type="ECO:0000256" key="4">
    <source>
        <dbReference type="ARBA" id="ARBA00022857"/>
    </source>
</evidence>
<dbReference type="Pfam" id="PF01118">
    <property type="entry name" value="Semialdhyde_dh"/>
    <property type="match status" value="1"/>
</dbReference>
<dbReference type="InterPro" id="IPR036291">
    <property type="entry name" value="NAD(P)-bd_dom_sf"/>
</dbReference>
<accession>A0A3S9A666</accession>
<keyword evidence="4 6" id="KW-0521">NADP</keyword>
<evidence type="ECO:0000313" key="9">
    <source>
        <dbReference type="Proteomes" id="UP000272528"/>
    </source>
</evidence>
<evidence type="ECO:0000256" key="2">
    <source>
        <dbReference type="ARBA" id="ARBA00022571"/>
    </source>
</evidence>
<dbReference type="SMART" id="SM00859">
    <property type="entry name" value="Semialdhyde_dh"/>
    <property type="match status" value="1"/>
</dbReference>
<evidence type="ECO:0000256" key="1">
    <source>
        <dbReference type="ARBA" id="ARBA00022490"/>
    </source>
</evidence>
<comment type="function">
    <text evidence="6">Catalyzes the NADPH-dependent reduction of N-acetyl-5-glutamyl phosphate to yield N-acetyl-L-glutamate 5-semialdehyde.</text>
</comment>
<dbReference type="EC" id="1.2.1.38" evidence="6"/>
<dbReference type="Gene3D" id="3.30.360.10">
    <property type="entry name" value="Dihydrodipicolinate Reductase, domain 2"/>
    <property type="match status" value="1"/>
</dbReference>
<dbReference type="EMBL" id="CP034437">
    <property type="protein sequence ID" value="AZN41211.1"/>
    <property type="molecule type" value="Genomic_DNA"/>
</dbReference>
<dbReference type="Proteomes" id="UP000272528">
    <property type="component" value="Chromosome"/>
</dbReference>
<dbReference type="InterPro" id="IPR050085">
    <property type="entry name" value="AGPR"/>
</dbReference>
<dbReference type="InterPro" id="IPR010136">
    <property type="entry name" value="AGPR_type-2"/>
</dbReference>
<proteinExistence type="inferred from homology"/>
<feature type="active site" evidence="6">
    <location>
        <position position="116"/>
    </location>
</feature>